<keyword evidence="5" id="KW-0998">Cell outer membrane</keyword>
<protein>
    <submittedName>
        <fullName evidence="7">MltA-interacting MipA family protein</fullName>
    </submittedName>
</protein>
<evidence type="ECO:0000256" key="4">
    <source>
        <dbReference type="ARBA" id="ARBA00023136"/>
    </source>
</evidence>
<dbReference type="RefSeq" id="WP_071360260.1">
    <property type="nucleotide sequence ID" value="NZ_DALZDZ010000011.1"/>
</dbReference>
<dbReference type="AlphaFoldDB" id="A0A1S2NDQ8"/>
<comment type="subcellular location">
    <subcellularLocation>
        <location evidence="1">Cell outer membrane</location>
    </subcellularLocation>
</comment>
<dbReference type="Pfam" id="PF06629">
    <property type="entry name" value="MipA"/>
    <property type="match status" value="1"/>
</dbReference>
<dbReference type="InterPro" id="IPR010583">
    <property type="entry name" value="MipA"/>
</dbReference>
<keyword evidence="3 6" id="KW-0732">Signal</keyword>
<evidence type="ECO:0000256" key="5">
    <source>
        <dbReference type="ARBA" id="ARBA00023237"/>
    </source>
</evidence>
<proteinExistence type="inferred from homology"/>
<keyword evidence="4" id="KW-0472">Membrane</keyword>
<name>A0A1S2NDQ8_9BURK</name>
<evidence type="ECO:0000256" key="2">
    <source>
        <dbReference type="ARBA" id="ARBA00005722"/>
    </source>
</evidence>
<organism evidence="7 8">
    <name type="scientific">Massilia timonae</name>
    <dbReference type="NCBI Taxonomy" id="47229"/>
    <lineage>
        <taxon>Bacteria</taxon>
        <taxon>Pseudomonadati</taxon>
        <taxon>Pseudomonadota</taxon>
        <taxon>Betaproteobacteria</taxon>
        <taxon>Burkholderiales</taxon>
        <taxon>Oxalobacteraceae</taxon>
        <taxon>Telluria group</taxon>
        <taxon>Massilia</taxon>
    </lineage>
</organism>
<feature type="signal peptide" evidence="6">
    <location>
        <begin position="1"/>
        <end position="22"/>
    </location>
</feature>
<comment type="similarity">
    <text evidence="2">Belongs to the MipA/OmpV family.</text>
</comment>
<dbReference type="GO" id="GO:0009279">
    <property type="term" value="C:cell outer membrane"/>
    <property type="evidence" value="ECO:0007669"/>
    <property type="project" value="UniProtKB-SubCell"/>
</dbReference>
<evidence type="ECO:0000256" key="1">
    <source>
        <dbReference type="ARBA" id="ARBA00004442"/>
    </source>
</evidence>
<evidence type="ECO:0000256" key="3">
    <source>
        <dbReference type="ARBA" id="ARBA00022729"/>
    </source>
</evidence>
<accession>A0A1S2NDQ8</accession>
<evidence type="ECO:0000313" key="7">
    <source>
        <dbReference type="EMBL" id="OIJ43165.1"/>
    </source>
</evidence>
<evidence type="ECO:0000256" key="6">
    <source>
        <dbReference type="SAM" id="SignalP"/>
    </source>
</evidence>
<dbReference type="PANTHER" id="PTHR38776:SF1">
    <property type="entry name" value="MLTA-INTERACTING PROTEIN-RELATED"/>
    <property type="match status" value="1"/>
</dbReference>
<reference evidence="7 8" key="1">
    <citation type="submission" date="2014-10" db="EMBL/GenBank/DDBJ databases">
        <authorList>
            <person name="Seo M.-J."/>
            <person name="Seok Y.J."/>
            <person name="Cha I.-T."/>
        </authorList>
    </citation>
    <scope>NUCLEOTIDE SEQUENCE [LARGE SCALE GENOMIC DNA]</scope>
    <source>
        <strain evidence="7 8">NEU</strain>
    </source>
</reference>
<sequence>MHPTIKAAIAAACLIPSLHASAQSPELAPASAGLPLWEFGVGAFGLTAPAYPGADDRNNRVLPVPYLLYRGEVLRADQSGIGARLFRSDRLEFDVGLAGALPSDSDDVEIRAGMPDLGALFEFGPRLKIRVADFDERSRLRAELPLRAVIEARGGLRRQGWTFEPKLAYETRGERGLWSVEGNVSVVFGDKRINRYFYEVQPQYANASRAAYGADAGLMLTRVGLFATRQLNPDVRLFGFVRFESYAGSANRDSPLHLKNTGTSAGIGFAWTLARSSRRAAGYEPVDPVTP</sequence>
<feature type="chain" id="PRO_5010185942" evidence="6">
    <location>
        <begin position="23"/>
        <end position="291"/>
    </location>
</feature>
<comment type="caution">
    <text evidence="7">The sequence shown here is derived from an EMBL/GenBank/DDBJ whole genome shotgun (WGS) entry which is preliminary data.</text>
</comment>
<dbReference type="PANTHER" id="PTHR38776">
    <property type="entry name" value="MLTA-INTERACTING PROTEIN-RELATED"/>
    <property type="match status" value="1"/>
</dbReference>
<evidence type="ECO:0000313" key="8">
    <source>
        <dbReference type="Proteomes" id="UP000180246"/>
    </source>
</evidence>
<gene>
    <name evidence="7" type="ORF">LO55_426</name>
</gene>
<dbReference type="Proteomes" id="UP000180246">
    <property type="component" value="Unassembled WGS sequence"/>
</dbReference>
<dbReference type="EMBL" id="JRYB01000001">
    <property type="protein sequence ID" value="OIJ43165.1"/>
    <property type="molecule type" value="Genomic_DNA"/>
</dbReference>